<name>A0A9W6KLM4_9ACTN</name>
<protein>
    <recommendedName>
        <fullName evidence="2">Cupin type-2 domain-containing protein</fullName>
    </recommendedName>
</protein>
<proteinExistence type="predicted"/>
<comment type="caution">
    <text evidence="3">The sequence shown here is derived from an EMBL/GenBank/DDBJ whole genome shotgun (WGS) entry which is preliminary data.</text>
</comment>
<evidence type="ECO:0000256" key="1">
    <source>
        <dbReference type="SAM" id="MobiDB-lite"/>
    </source>
</evidence>
<dbReference type="CDD" id="cd02233">
    <property type="entry name" value="cupin_HNL-like"/>
    <property type="match status" value="1"/>
</dbReference>
<evidence type="ECO:0000259" key="2">
    <source>
        <dbReference type="Pfam" id="PF07883"/>
    </source>
</evidence>
<dbReference type="InterPro" id="IPR047263">
    <property type="entry name" value="HNL-like_cupin"/>
</dbReference>
<sequence length="153" mass="16827">MEVIRASATSRPAPQQRYSGVAWIGRDVTTLEPSRLSTFHAQFNPGARTAWHRYPYGRVLHVLHGTGRVQRRGGPVHEVKAGDTIVVAPGEWHWHGAAPTTFVALVSTSETDPDGPGTEWGAPVTDREYASPPQSTAIRLPDQDRVPSRDPCW</sequence>
<dbReference type="InterPro" id="IPR013096">
    <property type="entry name" value="Cupin_2"/>
</dbReference>
<dbReference type="Gene3D" id="2.60.120.10">
    <property type="entry name" value="Jelly Rolls"/>
    <property type="match status" value="1"/>
</dbReference>
<dbReference type="SUPFAM" id="SSF51182">
    <property type="entry name" value="RmlC-like cupins"/>
    <property type="match status" value="1"/>
</dbReference>
<dbReference type="AlphaFoldDB" id="A0A9W6KLM4"/>
<feature type="domain" description="Cupin type-2" evidence="2">
    <location>
        <begin position="40"/>
        <end position="98"/>
    </location>
</feature>
<feature type="compositionally biased region" description="Basic and acidic residues" evidence="1">
    <location>
        <begin position="141"/>
        <end position="153"/>
    </location>
</feature>
<dbReference type="PANTHER" id="PTHR43698:SF1">
    <property type="entry name" value="BLL4564 PROTEIN"/>
    <property type="match status" value="1"/>
</dbReference>
<dbReference type="Pfam" id="PF07883">
    <property type="entry name" value="Cupin_2"/>
    <property type="match status" value="1"/>
</dbReference>
<dbReference type="Proteomes" id="UP001143480">
    <property type="component" value="Unassembled WGS sequence"/>
</dbReference>
<dbReference type="RefSeq" id="WP_271189502.1">
    <property type="nucleotide sequence ID" value="NZ_BSFP01000032.1"/>
</dbReference>
<accession>A0A9W6KLM4</accession>
<dbReference type="EMBL" id="BSFP01000032">
    <property type="protein sequence ID" value="GLL03277.1"/>
    <property type="molecule type" value="Genomic_DNA"/>
</dbReference>
<feature type="region of interest" description="Disordered" evidence="1">
    <location>
        <begin position="107"/>
        <end position="153"/>
    </location>
</feature>
<dbReference type="InterPro" id="IPR011051">
    <property type="entry name" value="RmlC_Cupin_sf"/>
</dbReference>
<dbReference type="InterPro" id="IPR014710">
    <property type="entry name" value="RmlC-like_jellyroll"/>
</dbReference>
<evidence type="ECO:0000313" key="4">
    <source>
        <dbReference type="Proteomes" id="UP001143480"/>
    </source>
</evidence>
<dbReference type="PANTHER" id="PTHR43698">
    <property type="entry name" value="RIBD C-TERMINAL DOMAIN CONTAINING PROTEIN"/>
    <property type="match status" value="1"/>
</dbReference>
<reference evidence="3" key="1">
    <citation type="journal article" date="2014" name="Int. J. Syst. Evol. Microbiol.">
        <title>Complete genome sequence of Corynebacterium casei LMG S-19264T (=DSM 44701T), isolated from a smear-ripened cheese.</title>
        <authorList>
            <consortium name="US DOE Joint Genome Institute (JGI-PGF)"/>
            <person name="Walter F."/>
            <person name="Albersmeier A."/>
            <person name="Kalinowski J."/>
            <person name="Ruckert C."/>
        </authorList>
    </citation>
    <scope>NUCLEOTIDE SEQUENCE</scope>
    <source>
        <strain evidence="3">VKM Ac-1321</strain>
    </source>
</reference>
<evidence type="ECO:0000313" key="3">
    <source>
        <dbReference type="EMBL" id="GLL03277.1"/>
    </source>
</evidence>
<organism evidence="3 4">
    <name type="scientific">Dactylosporangium matsuzakiense</name>
    <dbReference type="NCBI Taxonomy" id="53360"/>
    <lineage>
        <taxon>Bacteria</taxon>
        <taxon>Bacillati</taxon>
        <taxon>Actinomycetota</taxon>
        <taxon>Actinomycetes</taxon>
        <taxon>Micromonosporales</taxon>
        <taxon>Micromonosporaceae</taxon>
        <taxon>Dactylosporangium</taxon>
    </lineage>
</organism>
<reference evidence="3" key="2">
    <citation type="submission" date="2023-01" db="EMBL/GenBank/DDBJ databases">
        <authorList>
            <person name="Sun Q."/>
            <person name="Evtushenko L."/>
        </authorList>
    </citation>
    <scope>NUCLEOTIDE SEQUENCE</scope>
    <source>
        <strain evidence="3">VKM Ac-1321</strain>
    </source>
</reference>
<keyword evidence="4" id="KW-1185">Reference proteome</keyword>
<gene>
    <name evidence="3" type="ORF">GCM10017581_050210</name>
</gene>